<dbReference type="PANTHER" id="PTHR42905:SF16">
    <property type="entry name" value="CARBOXYPHOSPHONOENOLPYRUVATE PHOSPHONOMUTASE-LIKE PROTEIN (AFU_ORTHOLOGUE AFUA_5G07230)"/>
    <property type="match status" value="1"/>
</dbReference>
<sequence>MTQETRAEAFAALHQPGTPLVLYNCWDAGSAAAIAKAGAPALATGSWSVAVAQGYNDGEDLPMTALFDTAKRITATTELPVSVDFEGGYATDPAALSENIKGLLATGAVGLNFEDRVVADGKGLHPLQTQVARIQAIRATAEAQDLPLYINARTDVFLQAAPETHAAHFDEAARRVAAYVEAGASGVFVPGLTDPELIKRMVAHVQAPVNVLCLDVTADITPLAALGVARISFGPAPYRAAMKALSAEAARHYESPS</sequence>
<dbReference type="InterPro" id="IPR015813">
    <property type="entry name" value="Pyrv/PenolPyrv_kinase-like_dom"/>
</dbReference>
<dbReference type="OrthoDB" id="9785398at2"/>
<name>A0A0P1F7U8_9RHOB</name>
<dbReference type="Gene3D" id="3.20.20.60">
    <property type="entry name" value="Phosphoenolpyruvate-binding domains"/>
    <property type="match status" value="1"/>
</dbReference>
<dbReference type="STRING" id="321267.SHM7688_00190"/>
<dbReference type="Proteomes" id="UP000054823">
    <property type="component" value="Unassembled WGS sequence"/>
</dbReference>
<evidence type="ECO:0000313" key="1">
    <source>
        <dbReference type="EMBL" id="CUH50761.1"/>
    </source>
</evidence>
<reference evidence="1 2" key="1">
    <citation type="submission" date="2015-09" db="EMBL/GenBank/DDBJ databases">
        <authorList>
            <consortium name="Swine Surveillance"/>
        </authorList>
    </citation>
    <scope>NUCLEOTIDE SEQUENCE [LARGE SCALE GENOMIC DNA]</scope>
    <source>
        <strain evidence="1 2">CECT 7688</strain>
    </source>
</reference>
<protein>
    <submittedName>
        <fullName evidence="1">Carboxyvinyl-carboxyphosphonate phosphorylmutase</fullName>
        <ecNumber evidence="1">2.7.8.23</ecNumber>
    </submittedName>
</protein>
<dbReference type="CDD" id="cd00377">
    <property type="entry name" value="ICL_PEPM"/>
    <property type="match status" value="1"/>
</dbReference>
<accession>A0A0P1F7U8</accession>
<organism evidence="1 2">
    <name type="scientific">Shimia marina</name>
    <dbReference type="NCBI Taxonomy" id="321267"/>
    <lineage>
        <taxon>Bacteria</taxon>
        <taxon>Pseudomonadati</taxon>
        <taxon>Pseudomonadota</taxon>
        <taxon>Alphaproteobacteria</taxon>
        <taxon>Rhodobacterales</taxon>
        <taxon>Roseobacteraceae</taxon>
    </lineage>
</organism>
<keyword evidence="1" id="KW-0808">Transferase</keyword>
<dbReference type="Pfam" id="PF13714">
    <property type="entry name" value="PEP_mutase"/>
    <property type="match status" value="1"/>
</dbReference>
<dbReference type="PANTHER" id="PTHR42905">
    <property type="entry name" value="PHOSPHOENOLPYRUVATE CARBOXYLASE"/>
    <property type="match status" value="1"/>
</dbReference>
<dbReference type="GO" id="GO:0008807">
    <property type="term" value="F:carboxyvinyl-carboxyphosphonate phosphorylmutase activity"/>
    <property type="evidence" value="ECO:0007669"/>
    <property type="project" value="UniProtKB-EC"/>
</dbReference>
<gene>
    <name evidence="1" type="primary">bcpA</name>
    <name evidence="1" type="ORF">SHM7688_00190</name>
</gene>
<dbReference type="EC" id="2.7.8.23" evidence="1"/>
<dbReference type="InterPro" id="IPR039556">
    <property type="entry name" value="ICL/PEPM"/>
</dbReference>
<dbReference type="AlphaFoldDB" id="A0A0P1F7U8"/>
<keyword evidence="2" id="KW-1185">Reference proteome</keyword>
<dbReference type="EMBL" id="CYPW01000001">
    <property type="protein sequence ID" value="CUH50761.1"/>
    <property type="molecule type" value="Genomic_DNA"/>
</dbReference>
<proteinExistence type="predicted"/>
<evidence type="ECO:0000313" key="2">
    <source>
        <dbReference type="Proteomes" id="UP000054823"/>
    </source>
</evidence>
<dbReference type="RefSeq" id="WP_058238133.1">
    <property type="nucleotide sequence ID" value="NZ_CYPW01000001.1"/>
</dbReference>
<dbReference type="InterPro" id="IPR040442">
    <property type="entry name" value="Pyrv_kinase-like_dom_sf"/>
</dbReference>
<dbReference type="SUPFAM" id="SSF51621">
    <property type="entry name" value="Phosphoenolpyruvate/pyruvate domain"/>
    <property type="match status" value="1"/>
</dbReference>